<dbReference type="AlphaFoldDB" id="A0A7W7GU71"/>
<dbReference type="RefSeq" id="WP_185038629.1">
    <property type="nucleotide sequence ID" value="NZ_BAABFG010000005.1"/>
</dbReference>
<evidence type="ECO:0000313" key="3">
    <source>
        <dbReference type="EMBL" id="MBB4738354.1"/>
    </source>
</evidence>
<feature type="region of interest" description="Disordered" evidence="1">
    <location>
        <begin position="31"/>
        <end position="56"/>
    </location>
</feature>
<reference evidence="3 4" key="1">
    <citation type="submission" date="2020-08" db="EMBL/GenBank/DDBJ databases">
        <title>Sequencing the genomes of 1000 actinobacteria strains.</title>
        <authorList>
            <person name="Klenk H.-P."/>
        </authorList>
    </citation>
    <scope>NUCLEOTIDE SEQUENCE [LARGE SCALE GENOMIC DNA]</scope>
    <source>
        <strain evidence="3 4">DSM 45809</strain>
    </source>
</reference>
<feature type="chain" id="PRO_5039226620" evidence="2">
    <location>
        <begin position="22"/>
        <end position="137"/>
    </location>
</feature>
<gene>
    <name evidence="3" type="ORF">BJY16_001813</name>
</gene>
<evidence type="ECO:0000256" key="1">
    <source>
        <dbReference type="SAM" id="MobiDB-lite"/>
    </source>
</evidence>
<dbReference type="EMBL" id="JACHNB010000001">
    <property type="protein sequence ID" value="MBB4738354.1"/>
    <property type="molecule type" value="Genomic_DNA"/>
</dbReference>
<name>A0A7W7GU71_9ACTN</name>
<keyword evidence="2" id="KW-0732">Signal</keyword>
<dbReference type="Proteomes" id="UP000546162">
    <property type="component" value="Unassembled WGS sequence"/>
</dbReference>
<organism evidence="3 4">
    <name type="scientific">Actinoplanes octamycinicus</name>
    <dbReference type="NCBI Taxonomy" id="135948"/>
    <lineage>
        <taxon>Bacteria</taxon>
        <taxon>Bacillati</taxon>
        <taxon>Actinomycetota</taxon>
        <taxon>Actinomycetes</taxon>
        <taxon>Micromonosporales</taxon>
        <taxon>Micromonosporaceae</taxon>
        <taxon>Actinoplanes</taxon>
    </lineage>
</organism>
<sequence>MRKRLILIAAALILGSGALFASPGAAMATDHATDTTVATPSSQSAGSDRPQAGNDAQALAGDCQTGGFPVEYRVRCRDWSGLGRYYAWAQCVSLSDGSSYYHEGIHRATGAFHSWGKYSYAWCEDGYYMVNAGYVGP</sequence>
<accession>A0A7W7GU71</accession>
<comment type="caution">
    <text evidence="3">The sequence shown here is derived from an EMBL/GenBank/DDBJ whole genome shotgun (WGS) entry which is preliminary data.</text>
</comment>
<evidence type="ECO:0000256" key="2">
    <source>
        <dbReference type="SAM" id="SignalP"/>
    </source>
</evidence>
<feature type="signal peptide" evidence="2">
    <location>
        <begin position="1"/>
        <end position="21"/>
    </location>
</feature>
<proteinExistence type="predicted"/>
<keyword evidence="4" id="KW-1185">Reference proteome</keyword>
<protein>
    <submittedName>
        <fullName evidence="3">Uncharacterized protein</fullName>
    </submittedName>
</protein>
<evidence type="ECO:0000313" key="4">
    <source>
        <dbReference type="Proteomes" id="UP000546162"/>
    </source>
</evidence>